<dbReference type="InterPro" id="IPR000719">
    <property type="entry name" value="Prot_kinase_dom"/>
</dbReference>
<dbReference type="SUPFAM" id="SSF56112">
    <property type="entry name" value="Protein kinase-like (PK-like)"/>
    <property type="match status" value="1"/>
</dbReference>
<keyword evidence="10" id="KW-0539">Nucleus</keyword>
<dbReference type="InterPro" id="IPR008271">
    <property type="entry name" value="Ser/Thr_kinase_AS"/>
</dbReference>
<evidence type="ECO:0000256" key="5">
    <source>
        <dbReference type="ARBA" id="ARBA00022527"/>
    </source>
</evidence>
<evidence type="ECO:0000256" key="17">
    <source>
        <dbReference type="SAM" id="MobiDB-lite"/>
    </source>
</evidence>
<evidence type="ECO:0000256" key="14">
    <source>
        <dbReference type="ARBA" id="ARBA00049280"/>
    </source>
</evidence>
<dbReference type="OrthoDB" id="28397at2759"/>
<evidence type="ECO:0000256" key="2">
    <source>
        <dbReference type="ARBA" id="ARBA00006485"/>
    </source>
</evidence>
<dbReference type="GO" id="GO:0005524">
    <property type="term" value="F:ATP binding"/>
    <property type="evidence" value="ECO:0007669"/>
    <property type="project" value="UniProtKB-UniRule"/>
</dbReference>
<evidence type="ECO:0000313" key="20">
    <source>
        <dbReference type="Proteomes" id="UP000800096"/>
    </source>
</evidence>
<keyword evidence="7 16" id="KW-0547">Nucleotide-binding</keyword>
<evidence type="ECO:0000256" key="3">
    <source>
        <dbReference type="ARBA" id="ARBA00012409"/>
    </source>
</evidence>
<keyword evidence="20" id="KW-1185">Reference proteome</keyword>
<feature type="region of interest" description="Disordered" evidence="17">
    <location>
        <begin position="351"/>
        <end position="589"/>
    </location>
</feature>
<dbReference type="InterPro" id="IPR050108">
    <property type="entry name" value="CDK"/>
</dbReference>
<dbReference type="GO" id="GO:0004693">
    <property type="term" value="F:cyclin-dependent protein serine/threonine kinase activity"/>
    <property type="evidence" value="ECO:0007669"/>
    <property type="project" value="UniProtKB-EC"/>
</dbReference>
<comment type="catalytic activity">
    <reaction evidence="13">
        <text>L-seryl-[protein] + ATP = O-phospho-L-seryl-[protein] + ADP + H(+)</text>
        <dbReference type="Rhea" id="RHEA:17989"/>
        <dbReference type="Rhea" id="RHEA-COMP:9863"/>
        <dbReference type="Rhea" id="RHEA-COMP:11604"/>
        <dbReference type="ChEBI" id="CHEBI:15378"/>
        <dbReference type="ChEBI" id="CHEBI:29999"/>
        <dbReference type="ChEBI" id="CHEBI:30616"/>
        <dbReference type="ChEBI" id="CHEBI:83421"/>
        <dbReference type="ChEBI" id="CHEBI:456216"/>
        <dbReference type="EC" id="2.7.11.22"/>
    </reaction>
</comment>
<dbReference type="FunFam" id="3.30.200.20:FF:000514">
    <property type="entry name" value="Serine/threonine-protein kinase BUR1"/>
    <property type="match status" value="1"/>
</dbReference>
<sequence length="589" mass="66275">MATSSNATPQQSTQRRFKGCAKIGDYEMMQKLGEGTFGEVHKARQRATGSIFALKKILMHNEKDGFPITALREIKLLKMLSHDNVLKLEEMAVERPKAEGRKRAILYMVTPYMDHDLSGLLDNPDVKFQEAQIKCYMLQLFKGLRYLHDNHILHRDMKAANLLINNRGRLQIADFGLARHYDEPVPQRGKGNGEARREYTTLVVTRWYRPPELLLQLRRYTPAIDMWGAGCVFGEMFKRKPILAGQSDVHQAQIIFELIGAPNEQSMPGWNDLPGAESVRSFGTSTGNIAARFRELSPTGLSLIKDLMRLDWRKRINAIDAIDHPYFRENPKPMREEDIPHFADSHELDRRNARGQKQALPPAPAGGTVGGGPSGEWTGSGPPPHTWQNGERRYVPQDRGPPGAERPRGGYDRRPPPYDHRPAPPPPGERRPNWGNGADNRQGYFPPLPGEGRHPLPNVPRYGADGGDRRRGGGGIGGGGGGGGGVGGDAAAGDVYIPSYNDGHGPRRSREPEIRQRRGSRDSGNSRDGPTDERPDRNRGYRDRDRDGERAGDSRNFGRDRREGRTRSRSPERRDRNRDNRNDDIYRRR</sequence>
<reference evidence="19" key="1">
    <citation type="journal article" date="2020" name="Stud. Mycol.">
        <title>101 Dothideomycetes genomes: a test case for predicting lifestyles and emergence of pathogens.</title>
        <authorList>
            <person name="Haridas S."/>
            <person name="Albert R."/>
            <person name="Binder M."/>
            <person name="Bloem J."/>
            <person name="Labutti K."/>
            <person name="Salamov A."/>
            <person name="Andreopoulos B."/>
            <person name="Baker S."/>
            <person name="Barry K."/>
            <person name="Bills G."/>
            <person name="Bluhm B."/>
            <person name="Cannon C."/>
            <person name="Castanera R."/>
            <person name="Culley D."/>
            <person name="Daum C."/>
            <person name="Ezra D."/>
            <person name="Gonzalez J."/>
            <person name="Henrissat B."/>
            <person name="Kuo A."/>
            <person name="Liang C."/>
            <person name="Lipzen A."/>
            <person name="Lutzoni F."/>
            <person name="Magnuson J."/>
            <person name="Mondo S."/>
            <person name="Nolan M."/>
            <person name="Ohm R."/>
            <person name="Pangilinan J."/>
            <person name="Park H.-J."/>
            <person name="Ramirez L."/>
            <person name="Alfaro M."/>
            <person name="Sun H."/>
            <person name="Tritt A."/>
            <person name="Yoshinaga Y."/>
            <person name="Zwiers L.-H."/>
            <person name="Turgeon B."/>
            <person name="Goodwin S."/>
            <person name="Spatafora J."/>
            <person name="Crous P."/>
            <person name="Grigoriev I."/>
        </authorList>
    </citation>
    <scope>NUCLEOTIDE SEQUENCE</scope>
    <source>
        <strain evidence="19">HMLAC05119</strain>
    </source>
</reference>
<dbReference type="PROSITE" id="PS00107">
    <property type="entry name" value="PROTEIN_KINASE_ATP"/>
    <property type="match status" value="1"/>
</dbReference>
<dbReference type="InterPro" id="IPR017441">
    <property type="entry name" value="Protein_kinase_ATP_BS"/>
</dbReference>
<evidence type="ECO:0000256" key="15">
    <source>
        <dbReference type="ARBA" id="ARBA00073250"/>
    </source>
</evidence>
<feature type="compositionally biased region" description="Basic and acidic residues" evidence="17">
    <location>
        <begin position="504"/>
        <end position="589"/>
    </location>
</feature>
<dbReference type="Gene3D" id="3.30.200.20">
    <property type="entry name" value="Phosphorylase Kinase, domain 1"/>
    <property type="match status" value="1"/>
</dbReference>
<comment type="catalytic activity">
    <reaction evidence="12">
        <text>L-threonyl-[protein] + ATP = O-phospho-L-threonyl-[protein] + ADP + H(+)</text>
        <dbReference type="Rhea" id="RHEA:46608"/>
        <dbReference type="Rhea" id="RHEA-COMP:11060"/>
        <dbReference type="Rhea" id="RHEA-COMP:11605"/>
        <dbReference type="ChEBI" id="CHEBI:15378"/>
        <dbReference type="ChEBI" id="CHEBI:30013"/>
        <dbReference type="ChEBI" id="CHEBI:30616"/>
        <dbReference type="ChEBI" id="CHEBI:61977"/>
        <dbReference type="ChEBI" id="CHEBI:456216"/>
        <dbReference type="EC" id="2.7.11.22"/>
    </reaction>
</comment>
<dbReference type="Pfam" id="PF00069">
    <property type="entry name" value="Pkinase"/>
    <property type="match status" value="1"/>
</dbReference>
<keyword evidence="8 19" id="KW-0418">Kinase</keyword>
<dbReference type="PROSITE" id="PS00108">
    <property type="entry name" value="PROTEIN_KINASE_ST"/>
    <property type="match status" value="1"/>
</dbReference>
<evidence type="ECO:0000259" key="18">
    <source>
        <dbReference type="PROSITE" id="PS50011"/>
    </source>
</evidence>
<evidence type="ECO:0000256" key="10">
    <source>
        <dbReference type="ARBA" id="ARBA00023242"/>
    </source>
</evidence>
<evidence type="ECO:0000313" key="19">
    <source>
        <dbReference type="EMBL" id="KAF1915517.1"/>
    </source>
</evidence>
<dbReference type="Proteomes" id="UP000800096">
    <property type="component" value="Unassembled WGS sequence"/>
</dbReference>
<keyword evidence="9 16" id="KW-0067">ATP-binding</keyword>
<feature type="compositionally biased region" description="Gly residues" evidence="17">
    <location>
        <begin position="473"/>
        <end position="490"/>
    </location>
</feature>
<protein>
    <recommendedName>
        <fullName evidence="11">Serine/threonine-protein kinase BUR1</fullName>
        <ecNumber evidence="4">2.7.11.22</ecNumber>
        <ecNumber evidence="3">2.7.11.23</ecNumber>
    </recommendedName>
    <alternativeName>
        <fullName evidence="15">Serine/threonine-protein kinase bur1</fullName>
    </alternativeName>
</protein>
<evidence type="ECO:0000256" key="9">
    <source>
        <dbReference type="ARBA" id="ARBA00022840"/>
    </source>
</evidence>
<accession>A0A6A5QNA4</accession>
<dbReference type="FunFam" id="1.10.510.10:FF:000562">
    <property type="entry name" value="Serine/threonine-protein kinase bur1"/>
    <property type="match status" value="1"/>
</dbReference>
<gene>
    <name evidence="19" type="ORF">BDU57DRAFT_518533</name>
</gene>
<comment type="subcellular location">
    <subcellularLocation>
        <location evidence="1">Nucleus</location>
    </subcellularLocation>
</comment>
<keyword evidence="6" id="KW-0808">Transferase</keyword>
<evidence type="ECO:0000256" key="7">
    <source>
        <dbReference type="ARBA" id="ARBA00022741"/>
    </source>
</evidence>
<dbReference type="EC" id="2.7.11.22" evidence="4"/>
<dbReference type="GO" id="GO:0008353">
    <property type="term" value="F:RNA polymerase II CTD heptapeptide repeat kinase activity"/>
    <property type="evidence" value="ECO:0007669"/>
    <property type="project" value="UniProtKB-EC"/>
</dbReference>
<dbReference type="GO" id="GO:0005634">
    <property type="term" value="C:nucleus"/>
    <property type="evidence" value="ECO:0007669"/>
    <property type="project" value="UniProtKB-SubCell"/>
</dbReference>
<evidence type="ECO:0000256" key="6">
    <source>
        <dbReference type="ARBA" id="ARBA00022679"/>
    </source>
</evidence>
<name>A0A6A5QNA4_AMPQU</name>
<dbReference type="CDD" id="cd07866">
    <property type="entry name" value="STKc_BUR1"/>
    <property type="match status" value="1"/>
</dbReference>
<evidence type="ECO:0000256" key="13">
    <source>
        <dbReference type="ARBA" id="ARBA00048367"/>
    </source>
</evidence>
<dbReference type="PANTHER" id="PTHR24056:SF233">
    <property type="entry name" value="CYCLIN-DEPENDENT KINASE 9"/>
    <property type="match status" value="1"/>
</dbReference>
<dbReference type="EC" id="2.7.11.23" evidence="3"/>
<dbReference type="PANTHER" id="PTHR24056">
    <property type="entry name" value="CELL DIVISION PROTEIN KINASE"/>
    <property type="match status" value="1"/>
</dbReference>
<evidence type="ECO:0000256" key="8">
    <source>
        <dbReference type="ARBA" id="ARBA00022777"/>
    </source>
</evidence>
<evidence type="ECO:0000256" key="4">
    <source>
        <dbReference type="ARBA" id="ARBA00012425"/>
    </source>
</evidence>
<proteinExistence type="inferred from homology"/>
<evidence type="ECO:0000256" key="11">
    <source>
        <dbReference type="ARBA" id="ARBA00041018"/>
    </source>
</evidence>
<evidence type="ECO:0000256" key="16">
    <source>
        <dbReference type="PROSITE-ProRule" id="PRU10141"/>
    </source>
</evidence>
<dbReference type="Gene3D" id="1.10.510.10">
    <property type="entry name" value="Transferase(Phosphotransferase) domain 1"/>
    <property type="match status" value="1"/>
</dbReference>
<dbReference type="PROSITE" id="PS50011">
    <property type="entry name" value="PROTEIN_KINASE_DOM"/>
    <property type="match status" value="1"/>
</dbReference>
<organism evidence="19 20">
    <name type="scientific">Ampelomyces quisqualis</name>
    <name type="common">Powdery mildew agent</name>
    <dbReference type="NCBI Taxonomy" id="50730"/>
    <lineage>
        <taxon>Eukaryota</taxon>
        <taxon>Fungi</taxon>
        <taxon>Dikarya</taxon>
        <taxon>Ascomycota</taxon>
        <taxon>Pezizomycotina</taxon>
        <taxon>Dothideomycetes</taxon>
        <taxon>Pleosporomycetidae</taxon>
        <taxon>Pleosporales</taxon>
        <taxon>Pleosporineae</taxon>
        <taxon>Phaeosphaeriaceae</taxon>
        <taxon>Ampelomyces</taxon>
    </lineage>
</organism>
<keyword evidence="5" id="KW-0723">Serine/threonine-protein kinase</keyword>
<evidence type="ECO:0000256" key="12">
    <source>
        <dbReference type="ARBA" id="ARBA00047811"/>
    </source>
</evidence>
<feature type="compositionally biased region" description="Basic and acidic residues" evidence="17">
    <location>
        <begin position="405"/>
        <end position="432"/>
    </location>
</feature>
<dbReference type="SMART" id="SM00220">
    <property type="entry name" value="S_TKc"/>
    <property type="match status" value="1"/>
</dbReference>
<dbReference type="EMBL" id="ML979136">
    <property type="protein sequence ID" value="KAF1915517.1"/>
    <property type="molecule type" value="Genomic_DNA"/>
</dbReference>
<evidence type="ECO:0000256" key="1">
    <source>
        <dbReference type="ARBA" id="ARBA00004123"/>
    </source>
</evidence>
<feature type="domain" description="Protein kinase" evidence="18">
    <location>
        <begin position="26"/>
        <end position="327"/>
    </location>
</feature>
<dbReference type="AlphaFoldDB" id="A0A6A5QNA4"/>
<comment type="similarity">
    <text evidence="2">Belongs to the protein kinase superfamily. CMGC Ser/Thr protein kinase family. CDC2/CDKX subfamily.</text>
</comment>
<dbReference type="InterPro" id="IPR011009">
    <property type="entry name" value="Kinase-like_dom_sf"/>
</dbReference>
<feature type="binding site" evidence="16">
    <location>
        <position position="55"/>
    </location>
    <ligand>
        <name>ATP</name>
        <dbReference type="ChEBI" id="CHEBI:30616"/>
    </ligand>
</feature>
<comment type="catalytic activity">
    <reaction evidence="14">
        <text>[DNA-directed RNA polymerase] + ATP = phospho-[DNA-directed RNA polymerase] + ADP + H(+)</text>
        <dbReference type="Rhea" id="RHEA:10216"/>
        <dbReference type="Rhea" id="RHEA-COMP:11321"/>
        <dbReference type="Rhea" id="RHEA-COMP:11322"/>
        <dbReference type="ChEBI" id="CHEBI:15378"/>
        <dbReference type="ChEBI" id="CHEBI:30616"/>
        <dbReference type="ChEBI" id="CHEBI:43176"/>
        <dbReference type="ChEBI" id="CHEBI:68546"/>
        <dbReference type="ChEBI" id="CHEBI:456216"/>
        <dbReference type="EC" id="2.7.11.23"/>
    </reaction>
</comment>